<name>A0A0K8MDW9_9PROT</name>
<protein>
    <submittedName>
        <fullName evidence="1">Uncharacterized protein</fullName>
    </submittedName>
</protein>
<dbReference type="EMBL" id="BBVC01000084">
    <property type="protein sequence ID" value="GAO98740.1"/>
    <property type="molecule type" value="Genomic_DNA"/>
</dbReference>
<comment type="caution">
    <text evidence="1">The sequence shown here is derived from an EMBL/GenBank/DDBJ whole genome shotgun (WGS) entry which is preliminary data.</text>
</comment>
<gene>
    <name evidence="1" type="ORF">Cva_01408</name>
</gene>
<dbReference type="Proteomes" id="UP000036771">
    <property type="component" value="Unassembled WGS sequence"/>
</dbReference>
<dbReference type="STRING" id="1629334.Cva_01408"/>
<accession>A0A0K8MDW9</accession>
<organism evidence="1 2">
    <name type="scientific">Caedimonas varicaedens</name>
    <dbReference type="NCBI Taxonomy" id="1629334"/>
    <lineage>
        <taxon>Bacteria</taxon>
        <taxon>Pseudomonadati</taxon>
        <taxon>Pseudomonadota</taxon>
        <taxon>Alphaproteobacteria</taxon>
        <taxon>Holosporales</taxon>
        <taxon>Caedimonadaceae</taxon>
        <taxon>Caedimonas</taxon>
    </lineage>
</organism>
<sequence length="60" mass="6847">MLKIYCYFALEEGWLTGSLSSHEPVNHLGSKPYPARARGWFTECISEPLSDPVTKMEIMQ</sequence>
<evidence type="ECO:0000313" key="1">
    <source>
        <dbReference type="EMBL" id="GAO98740.1"/>
    </source>
</evidence>
<dbReference type="AlphaFoldDB" id="A0A0K8MDW9"/>
<keyword evidence="2" id="KW-1185">Reference proteome</keyword>
<reference evidence="1 2" key="1">
    <citation type="submission" date="2015-03" db="EMBL/GenBank/DDBJ databases">
        <title>Caedibacter varicaedens, whole genome shotgun sequence.</title>
        <authorList>
            <person name="Suzuki H."/>
            <person name="Dapper A.L."/>
            <person name="Gibson A.K."/>
            <person name="Jackson C."/>
            <person name="Lee H."/>
            <person name="Pejaver V.R."/>
            <person name="Doak T."/>
            <person name="Lynch M."/>
        </authorList>
    </citation>
    <scope>NUCLEOTIDE SEQUENCE [LARGE SCALE GENOMIC DNA]</scope>
</reference>
<evidence type="ECO:0000313" key="2">
    <source>
        <dbReference type="Proteomes" id="UP000036771"/>
    </source>
</evidence>
<proteinExistence type="predicted"/>